<feature type="domain" description="Amine oxidase" evidence="1">
    <location>
        <begin position="108"/>
        <end position="448"/>
    </location>
</feature>
<organism evidence="2">
    <name type="scientific">Sesamum radiatum</name>
    <name type="common">Black benniseed</name>
    <dbReference type="NCBI Taxonomy" id="300843"/>
    <lineage>
        <taxon>Eukaryota</taxon>
        <taxon>Viridiplantae</taxon>
        <taxon>Streptophyta</taxon>
        <taxon>Embryophyta</taxon>
        <taxon>Tracheophyta</taxon>
        <taxon>Spermatophyta</taxon>
        <taxon>Magnoliopsida</taxon>
        <taxon>eudicotyledons</taxon>
        <taxon>Gunneridae</taxon>
        <taxon>Pentapetalae</taxon>
        <taxon>asterids</taxon>
        <taxon>lamiids</taxon>
        <taxon>Lamiales</taxon>
        <taxon>Pedaliaceae</taxon>
        <taxon>Sesamum</taxon>
    </lineage>
</organism>
<dbReference type="PANTHER" id="PTHR46313:SF3">
    <property type="entry name" value="PROLYCOPENE ISOMERASE, CHLOROPLASTIC"/>
    <property type="match status" value="1"/>
</dbReference>
<dbReference type="EMBL" id="JACGWJ010000019">
    <property type="protein sequence ID" value="KAL0344863.1"/>
    <property type="molecule type" value="Genomic_DNA"/>
</dbReference>
<dbReference type="InterPro" id="IPR036188">
    <property type="entry name" value="FAD/NAD-bd_sf"/>
</dbReference>
<sequence>MDIMSSGLSSPQSIISNWKIRPLGNQKSRNPWQKVHCFDHLKSRNFGDHRIYGLNFGGMRAKRMQRNSFFPLKSVVDVGKVLETESSSTDGDRNSSFYDAIVIGSGVGGLVAATQLAVKGAKVLVLEKYVIPGGSSGFYQRDGFTFDVGSSVMFGFSDKGNLNLITQALAAVGCRMQVIPDPTTVHYHLPNDFSIQVHREYNKFISELIFNALNSLELKSLEEPIYLFGQFFKKPLECLTLAYYLPQNAGNIARNYVKDPELLSFIDAEVMCDRHFGGINYPVGGIGEIAKSLAKGLVDQGSEILYKANATSIIIEDGKAVGVKLSDGRQFYAKTIISNATRWDTFGKLLKKEDLPEEEKRFQKAYVKAPSFLSIHLGVKADVLPPDTDCHHFVLEDDWKNLEKPYGSIFLSIPTVLDKSLAPEGNHILHIFTTSPIEDWEGLSRKDYEAKKEVVAEKLINRLDKKLFPGLKSSIVFKEAISGLYCVGDSCFPGQGVIAVAFSGVMCAHRVAADIGLEKKNPVLDTALLRVLGWLRTLA</sequence>
<dbReference type="SUPFAM" id="SSF51905">
    <property type="entry name" value="FAD/NAD(P)-binding domain"/>
    <property type="match status" value="1"/>
</dbReference>
<dbReference type="GO" id="GO:0016116">
    <property type="term" value="P:carotenoid metabolic process"/>
    <property type="evidence" value="ECO:0007669"/>
    <property type="project" value="InterPro"/>
</dbReference>
<protein>
    <submittedName>
        <fullName evidence="2">Prolycopene isomerase, chloroplastic</fullName>
    </submittedName>
</protein>
<gene>
    <name evidence="2" type="ORF">Sradi_4317600</name>
</gene>
<dbReference type="Pfam" id="PF01593">
    <property type="entry name" value="Amino_oxidase"/>
    <property type="match status" value="1"/>
</dbReference>
<comment type="caution">
    <text evidence="2">The sequence shown here is derived from an EMBL/GenBank/DDBJ whole genome shotgun (WGS) entry which is preliminary data.</text>
</comment>
<dbReference type="AlphaFoldDB" id="A0AAW2NN91"/>
<evidence type="ECO:0000313" key="2">
    <source>
        <dbReference type="EMBL" id="KAL0344863.1"/>
    </source>
</evidence>
<keyword evidence="2" id="KW-0413">Isomerase</keyword>
<dbReference type="GO" id="GO:0016853">
    <property type="term" value="F:isomerase activity"/>
    <property type="evidence" value="ECO:0007669"/>
    <property type="project" value="UniProtKB-KW"/>
</dbReference>
<dbReference type="Gene3D" id="3.50.50.60">
    <property type="entry name" value="FAD/NAD(P)-binding domain"/>
    <property type="match status" value="2"/>
</dbReference>
<proteinExistence type="predicted"/>
<evidence type="ECO:0000259" key="1">
    <source>
        <dbReference type="Pfam" id="PF01593"/>
    </source>
</evidence>
<dbReference type="PRINTS" id="PR00411">
    <property type="entry name" value="PNDRDTASEI"/>
</dbReference>
<name>A0AAW2NN91_SESRA</name>
<accession>A0AAW2NN91</accession>
<reference evidence="2" key="2">
    <citation type="journal article" date="2024" name="Plant">
        <title>Genomic evolution and insights into agronomic trait innovations of Sesamum species.</title>
        <authorList>
            <person name="Miao H."/>
            <person name="Wang L."/>
            <person name="Qu L."/>
            <person name="Liu H."/>
            <person name="Sun Y."/>
            <person name="Le M."/>
            <person name="Wang Q."/>
            <person name="Wei S."/>
            <person name="Zheng Y."/>
            <person name="Lin W."/>
            <person name="Duan Y."/>
            <person name="Cao H."/>
            <person name="Xiong S."/>
            <person name="Wang X."/>
            <person name="Wei L."/>
            <person name="Li C."/>
            <person name="Ma Q."/>
            <person name="Ju M."/>
            <person name="Zhao R."/>
            <person name="Li G."/>
            <person name="Mu C."/>
            <person name="Tian Q."/>
            <person name="Mei H."/>
            <person name="Zhang T."/>
            <person name="Gao T."/>
            <person name="Zhang H."/>
        </authorList>
    </citation>
    <scope>NUCLEOTIDE SEQUENCE</scope>
    <source>
        <strain evidence="2">G02</strain>
    </source>
</reference>
<dbReference type="GO" id="GO:0016491">
    <property type="term" value="F:oxidoreductase activity"/>
    <property type="evidence" value="ECO:0007669"/>
    <property type="project" value="InterPro"/>
</dbReference>
<reference evidence="2" key="1">
    <citation type="submission" date="2020-06" db="EMBL/GenBank/DDBJ databases">
        <authorList>
            <person name="Li T."/>
            <person name="Hu X."/>
            <person name="Zhang T."/>
            <person name="Song X."/>
            <person name="Zhang H."/>
            <person name="Dai N."/>
            <person name="Sheng W."/>
            <person name="Hou X."/>
            <person name="Wei L."/>
        </authorList>
    </citation>
    <scope>NUCLEOTIDE SEQUENCE</scope>
    <source>
        <strain evidence="2">G02</strain>
        <tissue evidence="2">Leaf</tissue>
    </source>
</reference>
<dbReference type="InterPro" id="IPR045892">
    <property type="entry name" value="CrtISO-like"/>
</dbReference>
<dbReference type="PANTHER" id="PTHR46313">
    <property type="match status" value="1"/>
</dbReference>
<dbReference type="InterPro" id="IPR002937">
    <property type="entry name" value="Amino_oxidase"/>
</dbReference>